<feature type="transmembrane region" description="Helical" evidence="6">
    <location>
        <begin position="164"/>
        <end position="185"/>
    </location>
</feature>
<dbReference type="PANTHER" id="PTHR42718">
    <property type="entry name" value="MAJOR FACILITATOR SUPERFAMILY MULTIDRUG TRANSPORTER MFSC"/>
    <property type="match status" value="1"/>
</dbReference>
<feature type="transmembrane region" description="Helical" evidence="6">
    <location>
        <begin position="259"/>
        <end position="278"/>
    </location>
</feature>
<proteinExistence type="predicted"/>
<dbReference type="InterPro" id="IPR011701">
    <property type="entry name" value="MFS"/>
</dbReference>
<feature type="transmembrane region" description="Helical" evidence="6">
    <location>
        <begin position="496"/>
        <end position="519"/>
    </location>
</feature>
<feature type="transmembrane region" description="Helical" evidence="6">
    <location>
        <begin position="290"/>
        <end position="308"/>
    </location>
</feature>
<feature type="region of interest" description="Disordered" evidence="5">
    <location>
        <begin position="1"/>
        <end position="39"/>
    </location>
</feature>
<feature type="transmembrane region" description="Helical" evidence="6">
    <location>
        <begin position="453"/>
        <end position="476"/>
    </location>
</feature>
<evidence type="ECO:0000256" key="1">
    <source>
        <dbReference type="ARBA" id="ARBA00004141"/>
    </source>
</evidence>
<feature type="transmembrane region" description="Helical" evidence="6">
    <location>
        <begin position="132"/>
        <end position="152"/>
    </location>
</feature>
<evidence type="ECO:0000313" key="9">
    <source>
        <dbReference type="Proteomes" id="UP000398389"/>
    </source>
</evidence>
<feature type="transmembrane region" description="Helical" evidence="6">
    <location>
        <begin position="102"/>
        <end position="120"/>
    </location>
</feature>
<dbReference type="SUPFAM" id="SSF103473">
    <property type="entry name" value="MFS general substrate transporter"/>
    <property type="match status" value="1"/>
</dbReference>
<keyword evidence="3 6" id="KW-1133">Transmembrane helix</keyword>
<feature type="transmembrane region" description="Helical" evidence="6">
    <location>
        <begin position="415"/>
        <end position="441"/>
    </location>
</feature>
<dbReference type="InterPro" id="IPR036259">
    <property type="entry name" value="MFS_trans_sf"/>
</dbReference>
<evidence type="ECO:0000256" key="4">
    <source>
        <dbReference type="ARBA" id="ARBA00023136"/>
    </source>
</evidence>
<dbReference type="InterPro" id="IPR020846">
    <property type="entry name" value="MFS_dom"/>
</dbReference>
<keyword evidence="9" id="KW-1185">Reference proteome</keyword>
<dbReference type="Gene3D" id="1.20.1250.20">
    <property type="entry name" value="MFS general substrate transporter like domains"/>
    <property type="match status" value="2"/>
</dbReference>
<dbReference type="OrthoDB" id="2130629at2759"/>
<feature type="domain" description="Major facilitator superfamily (MFS) profile" evidence="7">
    <location>
        <begin position="65"/>
        <end position="523"/>
    </location>
</feature>
<comment type="subcellular location">
    <subcellularLocation>
        <location evidence="1">Membrane</location>
        <topology evidence="1">Multi-pass membrane protein</topology>
    </subcellularLocation>
</comment>
<dbReference type="GO" id="GO:0022857">
    <property type="term" value="F:transmembrane transporter activity"/>
    <property type="evidence" value="ECO:0007669"/>
    <property type="project" value="InterPro"/>
</dbReference>
<evidence type="ECO:0000259" key="7">
    <source>
        <dbReference type="PROSITE" id="PS50850"/>
    </source>
</evidence>
<evidence type="ECO:0000256" key="2">
    <source>
        <dbReference type="ARBA" id="ARBA00022692"/>
    </source>
</evidence>
<accession>A0A5E8BF20</accession>
<name>A0A5E8BF20_9ASCO</name>
<dbReference type="Proteomes" id="UP000398389">
    <property type="component" value="Unassembled WGS sequence"/>
</dbReference>
<evidence type="ECO:0000256" key="3">
    <source>
        <dbReference type="ARBA" id="ARBA00022989"/>
    </source>
</evidence>
<keyword evidence="2 6" id="KW-0812">Transmembrane</keyword>
<gene>
    <name evidence="8" type="ORF">SAPINGB_P002653</name>
</gene>
<feature type="transmembrane region" description="Helical" evidence="6">
    <location>
        <begin position="225"/>
        <end position="247"/>
    </location>
</feature>
<feature type="transmembrane region" description="Helical" evidence="6">
    <location>
        <begin position="63"/>
        <end position="90"/>
    </location>
</feature>
<evidence type="ECO:0000256" key="5">
    <source>
        <dbReference type="SAM" id="MobiDB-lite"/>
    </source>
</evidence>
<feature type="transmembrane region" description="Helical" evidence="6">
    <location>
        <begin position="328"/>
        <end position="347"/>
    </location>
</feature>
<evidence type="ECO:0000313" key="8">
    <source>
        <dbReference type="EMBL" id="VVT50205.1"/>
    </source>
</evidence>
<dbReference type="GO" id="GO:0016020">
    <property type="term" value="C:membrane"/>
    <property type="evidence" value="ECO:0007669"/>
    <property type="project" value="UniProtKB-SubCell"/>
</dbReference>
<feature type="transmembrane region" description="Helical" evidence="6">
    <location>
        <begin position="192"/>
        <end position="213"/>
    </location>
</feature>
<protein>
    <recommendedName>
        <fullName evidence="7">Major facilitator superfamily (MFS) profile domain-containing protein</fullName>
    </recommendedName>
</protein>
<dbReference type="CDD" id="cd17476">
    <property type="entry name" value="MFS_Amf1_MDR_like"/>
    <property type="match status" value="1"/>
</dbReference>
<sequence length="527" mass="57845">MNEKSSSECLSTFPADLPTNKLSPDIETLEDDPPHSLTHSTSHIDGMLDPVPPYDQISLLHEIAFVFVITSAQIFTQASVAQTIVAYRAIGNTFGISSIGELSWYSSAYSLTVGTFILIAGRLGDMYGLKRIYIAGMLWFAFWSLVCGLVHYSKSSIFFSVCRALQGIGPAFINPTAAGIFGSYYPVGPRRVLVMCIFGGAGPTGFTMGSLFSGLITQLGGSWPWFFYAECIACAVFALLSYFFIPANIGHVWTTKQTFDYLGAITGVCGLILFNFAWNQGPVVGWSTPYVYVLLIVGVLFLALFLYVEHRVDNPLLPPETLRGDAGALLGCIAAGWSCFGIWIYYVHRFGFEIEHRTMLNMTARLCFICIGGVYASLFCAYLLPRVKTSWIMLISMCGYFFGNLLTVLRPANQIFWAQMFVSLILIPFGMDMSFPAATVILSQNLPQEKQGVAGSVVNTVVNYSISIGLGIAATVEYYSEKNGHSEKQVIRNAQWTGTGLGGLGVLIAAAFVFNQVIWSRKKKEEK</sequence>
<keyword evidence="4 6" id="KW-0472">Membrane</keyword>
<dbReference type="EMBL" id="CABVLU010000002">
    <property type="protein sequence ID" value="VVT50205.1"/>
    <property type="molecule type" value="Genomic_DNA"/>
</dbReference>
<dbReference type="PROSITE" id="PS50850">
    <property type="entry name" value="MFS"/>
    <property type="match status" value="1"/>
</dbReference>
<reference evidence="8 9" key="1">
    <citation type="submission" date="2019-09" db="EMBL/GenBank/DDBJ databases">
        <authorList>
            <person name="Brejova B."/>
        </authorList>
    </citation>
    <scope>NUCLEOTIDE SEQUENCE [LARGE SCALE GENOMIC DNA]</scope>
</reference>
<dbReference type="GeneID" id="43581471"/>
<evidence type="ECO:0000256" key="6">
    <source>
        <dbReference type="SAM" id="Phobius"/>
    </source>
</evidence>
<feature type="transmembrane region" description="Helical" evidence="6">
    <location>
        <begin position="362"/>
        <end position="384"/>
    </location>
</feature>
<dbReference type="PANTHER" id="PTHR42718:SF1">
    <property type="entry name" value="LOW AFFINITY AMMONIUM TRANSPORTER"/>
    <property type="match status" value="1"/>
</dbReference>
<dbReference type="Pfam" id="PF07690">
    <property type="entry name" value="MFS_1"/>
    <property type="match status" value="1"/>
</dbReference>
<organism evidence="8 9">
    <name type="scientific">Magnusiomyces paraingens</name>
    <dbReference type="NCBI Taxonomy" id="2606893"/>
    <lineage>
        <taxon>Eukaryota</taxon>
        <taxon>Fungi</taxon>
        <taxon>Dikarya</taxon>
        <taxon>Ascomycota</taxon>
        <taxon>Saccharomycotina</taxon>
        <taxon>Dipodascomycetes</taxon>
        <taxon>Dipodascales</taxon>
        <taxon>Dipodascaceae</taxon>
        <taxon>Magnusiomyces</taxon>
    </lineage>
</organism>
<feature type="transmembrane region" description="Helical" evidence="6">
    <location>
        <begin position="391"/>
        <end position="409"/>
    </location>
</feature>
<dbReference type="AlphaFoldDB" id="A0A5E8BF20"/>
<dbReference type="RefSeq" id="XP_031853262.1">
    <property type="nucleotide sequence ID" value="XM_031997371.1"/>
</dbReference>